<gene>
    <name evidence="1" type="ORF">GFER_16450</name>
</gene>
<accession>A0A0C2HRY7</accession>
<protein>
    <submittedName>
        <fullName evidence="1">Uncharacterized protein</fullName>
    </submittedName>
</protein>
<reference evidence="1 2" key="1">
    <citation type="submission" date="2014-12" db="EMBL/GenBank/DDBJ databases">
        <title>Genomes of Geoalkalibacter ferrihydriticus and Geoalkalibacter subterraneus, two haloalkaliphilic metal-reducing members of the Geobacteraceae.</title>
        <authorList>
            <person name="Badalamenti J.P."/>
            <person name="Torres C.I."/>
            <person name="Krajmalnik-Brown R."/>
            <person name="Bond D.R."/>
        </authorList>
    </citation>
    <scope>NUCLEOTIDE SEQUENCE [LARGE SCALE GENOMIC DNA]</scope>
    <source>
        <strain evidence="1 2">DSM 17813</strain>
    </source>
</reference>
<keyword evidence="2" id="KW-1185">Reference proteome</keyword>
<dbReference type="Proteomes" id="UP000035068">
    <property type="component" value="Unassembled WGS sequence"/>
</dbReference>
<proteinExistence type="predicted"/>
<evidence type="ECO:0000313" key="2">
    <source>
        <dbReference type="Proteomes" id="UP000035068"/>
    </source>
</evidence>
<evidence type="ECO:0000313" key="1">
    <source>
        <dbReference type="EMBL" id="KIH75532.1"/>
    </source>
</evidence>
<comment type="caution">
    <text evidence="1">The sequence shown here is derived from an EMBL/GenBank/DDBJ whole genome shotgun (WGS) entry which is preliminary data.</text>
</comment>
<dbReference type="AlphaFoldDB" id="A0A0C2HRY7"/>
<name>A0A0C2HRY7_9BACT</name>
<sequence>MTSSMVAGIGFSKCLPQGLSGGKLQWSVVLRRENLSELLIDGLIELLAQAFKFIQQIQPSSAPAGVS</sequence>
<dbReference type="EMBL" id="JWJD01000010">
    <property type="protein sequence ID" value="KIH75532.1"/>
    <property type="molecule type" value="Genomic_DNA"/>
</dbReference>
<organism evidence="1 2">
    <name type="scientific">Geoalkalibacter ferrihydriticus DSM 17813</name>
    <dbReference type="NCBI Taxonomy" id="1121915"/>
    <lineage>
        <taxon>Bacteria</taxon>
        <taxon>Pseudomonadati</taxon>
        <taxon>Thermodesulfobacteriota</taxon>
        <taxon>Desulfuromonadia</taxon>
        <taxon>Desulfuromonadales</taxon>
        <taxon>Geoalkalibacteraceae</taxon>
        <taxon>Geoalkalibacter</taxon>
    </lineage>
</organism>